<evidence type="ECO:0000313" key="2">
    <source>
        <dbReference type="EMBL" id="STX10212.1"/>
    </source>
</evidence>
<dbReference type="Proteomes" id="UP000254330">
    <property type="component" value="Unassembled WGS sequence"/>
</dbReference>
<feature type="transmembrane region" description="Helical" evidence="1">
    <location>
        <begin position="69"/>
        <end position="88"/>
    </location>
</feature>
<reference evidence="2 4" key="1">
    <citation type="submission" date="2018-06" db="EMBL/GenBank/DDBJ databases">
        <authorList>
            <consortium name="Pathogen Informatics"/>
            <person name="Doyle S."/>
        </authorList>
    </citation>
    <scope>NUCLEOTIDE SEQUENCE [LARGE SCALE GENOMIC DNA]</scope>
    <source>
        <strain evidence="2 4">NCTC10597</strain>
    </source>
</reference>
<reference evidence="3 5" key="2">
    <citation type="submission" date="2019-03" db="EMBL/GenBank/DDBJ databases">
        <title>Genomic Encyclopedia of Type Strains, Phase IV (KMG-IV): sequencing the most valuable type-strain genomes for metagenomic binning, comparative biology and taxonomic classification.</title>
        <authorList>
            <person name="Goeker M."/>
        </authorList>
    </citation>
    <scope>NUCLEOTIDE SEQUENCE [LARGE SCALE GENOMIC DNA]</scope>
    <source>
        <strain evidence="3 5">DSM 20580</strain>
    </source>
</reference>
<evidence type="ECO:0000313" key="4">
    <source>
        <dbReference type="Proteomes" id="UP000254330"/>
    </source>
</evidence>
<comment type="caution">
    <text evidence="2">The sequence shown here is derived from an EMBL/GenBank/DDBJ whole genome shotgun (WGS) entry which is preliminary data.</text>
</comment>
<keyword evidence="5" id="KW-1185">Reference proteome</keyword>
<evidence type="ECO:0000313" key="3">
    <source>
        <dbReference type="EMBL" id="TDR44182.1"/>
    </source>
</evidence>
<evidence type="ECO:0000313" key="5">
    <source>
        <dbReference type="Proteomes" id="UP000294641"/>
    </source>
</evidence>
<keyword evidence="1" id="KW-0812">Transmembrane</keyword>
<name>A0A8B4QBZ3_9BACL</name>
<accession>A0A8B4QBZ3</accession>
<keyword evidence="1" id="KW-0472">Membrane</keyword>
<evidence type="ECO:0000256" key="1">
    <source>
        <dbReference type="SAM" id="Phobius"/>
    </source>
</evidence>
<sequence length="101" mass="11504">MVHDGNIMFAVLILSFILLMLLLEKHIKLSQSEGTITLPKIAAPTTIVVLFMLNFFLSLNWQKPSEREWILLVGFMIIAVLFILNLVIRSKIRKKVGIVAK</sequence>
<dbReference type="EMBL" id="UGNP01000001">
    <property type="protein sequence ID" value="STX10212.1"/>
    <property type="molecule type" value="Genomic_DNA"/>
</dbReference>
<dbReference type="AlphaFoldDB" id="A0A8B4QBZ3"/>
<dbReference type="RefSeq" id="WP_109348215.1">
    <property type="nucleotide sequence ID" value="NZ_BJUE01000016.1"/>
</dbReference>
<dbReference type="EMBL" id="SNZG01000001">
    <property type="protein sequence ID" value="TDR44182.1"/>
    <property type="molecule type" value="Genomic_DNA"/>
</dbReference>
<feature type="transmembrane region" description="Helical" evidence="1">
    <location>
        <begin position="6"/>
        <end position="23"/>
    </location>
</feature>
<protein>
    <submittedName>
        <fullName evidence="2">Uncharacterized protein</fullName>
    </submittedName>
</protein>
<proteinExistence type="predicted"/>
<feature type="transmembrane region" description="Helical" evidence="1">
    <location>
        <begin position="35"/>
        <end position="57"/>
    </location>
</feature>
<dbReference type="Proteomes" id="UP000294641">
    <property type="component" value="Unassembled WGS sequence"/>
</dbReference>
<keyword evidence="1" id="KW-1133">Transmembrane helix</keyword>
<organism evidence="2 4">
    <name type="scientific">Kurthia zopfii</name>
    <dbReference type="NCBI Taxonomy" id="1650"/>
    <lineage>
        <taxon>Bacteria</taxon>
        <taxon>Bacillati</taxon>
        <taxon>Bacillota</taxon>
        <taxon>Bacilli</taxon>
        <taxon>Bacillales</taxon>
        <taxon>Caryophanaceae</taxon>
        <taxon>Kurthia</taxon>
    </lineage>
</organism>
<gene>
    <name evidence="3" type="ORF">DFR61_10118</name>
    <name evidence="2" type="ORF">NCTC10597_01927</name>
</gene>